<feature type="non-terminal residue" evidence="3">
    <location>
        <position position="362"/>
    </location>
</feature>
<name>A0A382FM05_9ZZZZ</name>
<evidence type="ECO:0000256" key="1">
    <source>
        <dbReference type="ARBA" id="ARBA00022679"/>
    </source>
</evidence>
<reference evidence="3" key="1">
    <citation type="submission" date="2018-05" db="EMBL/GenBank/DDBJ databases">
        <authorList>
            <person name="Lanie J.A."/>
            <person name="Ng W.-L."/>
            <person name="Kazmierczak K.M."/>
            <person name="Andrzejewski T.M."/>
            <person name="Davidsen T.M."/>
            <person name="Wayne K.J."/>
            <person name="Tettelin H."/>
            <person name="Glass J.I."/>
            <person name="Rusch D."/>
            <person name="Podicherti R."/>
            <person name="Tsui H.-C.T."/>
            <person name="Winkler M.E."/>
        </authorList>
    </citation>
    <scope>NUCLEOTIDE SEQUENCE</scope>
</reference>
<keyword evidence="1" id="KW-0808">Transferase</keyword>
<feature type="domain" description="3-deoxy-D-manno-octulosonic-acid transferase N-terminal" evidence="2">
    <location>
        <begin position="35"/>
        <end position="198"/>
    </location>
</feature>
<sequence length="362" mass="41737">MWILLPLIAIINPKVRHHWFHEKKTLKLAQETIQQNRKSKTVVLFHAASTGEFEQLQPVLNRIDRTQYFILLSFFSPTVFTNEKNTLLADAVCYHPFDFPWSARSFFRRLNIKYYIITRNDIWPTHLFIAKLMGIHTVLINANLYRKYHYTSWLYRSFFKQVLGQFNLILTSSERLKNNLLNVISANKIQVSGDSRLDRVLERKAEKSIPLLPISYKESRTLILGSIIPSDYPYIFGGLEKNYPNGQQSLEEKDHRIIIVPHEVDQSHLLVIEEKLNKFGFDWAYYSEKNKLQNSRVVIIDTIGILADLYAFSDAAYVGAGFGAGVHSVIEPAVYKNAVSFGPNFHIVDMAVSLLNNNLASV</sequence>
<dbReference type="InterPro" id="IPR007507">
    <property type="entry name" value="Glycos_transf_N"/>
</dbReference>
<dbReference type="EMBL" id="UINC01050370">
    <property type="protein sequence ID" value="SVB63243.1"/>
    <property type="molecule type" value="Genomic_DNA"/>
</dbReference>
<proteinExistence type="predicted"/>
<dbReference type="PANTHER" id="PTHR42755:SF1">
    <property type="entry name" value="3-DEOXY-D-MANNO-OCTULOSONIC ACID TRANSFERASE, MITOCHONDRIAL-RELATED"/>
    <property type="match status" value="1"/>
</dbReference>
<dbReference type="PANTHER" id="PTHR42755">
    <property type="entry name" value="3-DEOXY-MANNO-OCTULOSONATE CYTIDYLYLTRANSFERASE"/>
    <property type="match status" value="1"/>
</dbReference>
<evidence type="ECO:0000259" key="2">
    <source>
        <dbReference type="Pfam" id="PF04413"/>
    </source>
</evidence>
<organism evidence="3">
    <name type="scientific">marine metagenome</name>
    <dbReference type="NCBI Taxonomy" id="408172"/>
    <lineage>
        <taxon>unclassified sequences</taxon>
        <taxon>metagenomes</taxon>
        <taxon>ecological metagenomes</taxon>
    </lineage>
</organism>
<protein>
    <recommendedName>
        <fullName evidence="2">3-deoxy-D-manno-octulosonic-acid transferase N-terminal domain-containing protein</fullName>
    </recommendedName>
</protein>
<dbReference type="Pfam" id="PF04413">
    <property type="entry name" value="Glycos_transf_N"/>
    <property type="match status" value="1"/>
</dbReference>
<dbReference type="Gene3D" id="3.40.50.2000">
    <property type="entry name" value="Glycogen Phosphorylase B"/>
    <property type="match status" value="1"/>
</dbReference>
<evidence type="ECO:0000313" key="3">
    <source>
        <dbReference type="EMBL" id="SVB63243.1"/>
    </source>
</evidence>
<dbReference type="InterPro" id="IPR039901">
    <property type="entry name" value="Kdotransferase"/>
</dbReference>
<dbReference type="Gene3D" id="3.40.50.11720">
    <property type="entry name" value="3-Deoxy-D-manno-octulosonic-acid transferase, N-terminal domain"/>
    <property type="match status" value="1"/>
</dbReference>
<gene>
    <name evidence="3" type="ORF">METZ01_LOCUS216097</name>
</gene>
<dbReference type="GO" id="GO:0009245">
    <property type="term" value="P:lipid A biosynthetic process"/>
    <property type="evidence" value="ECO:0007669"/>
    <property type="project" value="TreeGrafter"/>
</dbReference>
<accession>A0A382FM05</accession>
<dbReference type="GO" id="GO:0016740">
    <property type="term" value="F:transferase activity"/>
    <property type="evidence" value="ECO:0007669"/>
    <property type="project" value="UniProtKB-KW"/>
</dbReference>
<dbReference type="SUPFAM" id="SSF53756">
    <property type="entry name" value="UDP-Glycosyltransferase/glycogen phosphorylase"/>
    <property type="match status" value="1"/>
</dbReference>
<dbReference type="GO" id="GO:0005886">
    <property type="term" value="C:plasma membrane"/>
    <property type="evidence" value="ECO:0007669"/>
    <property type="project" value="TreeGrafter"/>
</dbReference>
<dbReference type="AlphaFoldDB" id="A0A382FM05"/>
<dbReference type="InterPro" id="IPR038107">
    <property type="entry name" value="Glycos_transf_N_sf"/>
</dbReference>